<dbReference type="Pfam" id="PF00939">
    <property type="entry name" value="Na_sulph_symp"/>
    <property type="match status" value="1"/>
</dbReference>
<feature type="transmembrane region" description="Helical" evidence="6">
    <location>
        <begin position="361"/>
        <end position="380"/>
    </location>
</feature>
<evidence type="ECO:0000256" key="1">
    <source>
        <dbReference type="ARBA" id="ARBA00004141"/>
    </source>
</evidence>
<dbReference type="EMBL" id="AP007255">
    <property type="protein sequence ID" value="BAE53109.1"/>
    <property type="molecule type" value="Genomic_DNA"/>
</dbReference>
<evidence type="ECO:0000256" key="6">
    <source>
        <dbReference type="SAM" id="Phobius"/>
    </source>
</evidence>
<evidence type="ECO:0000313" key="7">
    <source>
        <dbReference type="EMBL" id="BAE53109.1"/>
    </source>
</evidence>
<keyword evidence="5 6" id="KW-0472">Membrane</keyword>
<dbReference type="STRING" id="342108.amb4305"/>
<feature type="transmembrane region" description="Helical" evidence="6">
    <location>
        <begin position="446"/>
        <end position="467"/>
    </location>
</feature>
<evidence type="ECO:0000256" key="3">
    <source>
        <dbReference type="ARBA" id="ARBA00022692"/>
    </source>
</evidence>
<feature type="transmembrane region" description="Helical" evidence="6">
    <location>
        <begin position="392"/>
        <end position="415"/>
    </location>
</feature>
<accession>Q2VZ66</accession>
<proteinExistence type="inferred from homology"/>
<dbReference type="HOGENOM" id="CLU_005170_0_1_5"/>
<feature type="transmembrane region" description="Helical" evidence="6">
    <location>
        <begin position="254"/>
        <end position="276"/>
    </location>
</feature>
<feature type="transmembrane region" description="Helical" evidence="6">
    <location>
        <begin position="86"/>
        <end position="105"/>
    </location>
</feature>
<comment type="similarity">
    <text evidence="2">Belongs to the SLC13A/DASS transporter (TC 2.A.47) family. DIT1 subfamily.</text>
</comment>
<feature type="transmembrane region" description="Helical" evidence="6">
    <location>
        <begin position="421"/>
        <end position="439"/>
    </location>
</feature>
<feature type="transmembrane region" description="Helical" evidence="6">
    <location>
        <begin position="125"/>
        <end position="148"/>
    </location>
</feature>
<dbReference type="InterPro" id="IPR030676">
    <property type="entry name" value="CitT-rel"/>
</dbReference>
<evidence type="ECO:0000256" key="2">
    <source>
        <dbReference type="ARBA" id="ARBA00007349"/>
    </source>
</evidence>
<keyword evidence="4 6" id="KW-1133">Transmembrane helix</keyword>
<dbReference type="AlphaFoldDB" id="Q2VZ66"/>
<dbReference type="PIRSF" id="PIRSF002457">
    <property type="entry name" value="DASS"/>
    <property type="match status" value="1"/>
</dbReference>
<dbReference type="GO" id="GO:0005886">
    <property type="term" value="C:plasma membrane"/>
    <property type="evidence" value="ECO:0007669"/>
    <property type="project" value="TreeGrafter"/>
</dbReference>
<feature type="transmembrane region" description="Helical" evidence="6">
    <location>
        <begin position="37"/>
        <end position="56"/>
    </location>
</feature>
<feature type="transmembrane region" description="Helical" evidence="6">
    <location>
        <begin position="487"/>
        <end position="510"/>
    </location>
</feature>
<protein>
    <submittedName>
        <fullName evidence="7">Di-and tricarboxylate transporters</fullName>
    </submittedName>
</protein>
<name>Q2VZ66_PARM1</name>
<dbReference type="InterPro" id="IPR001898">
    <property type="entry name" value="SLC13A/DASS"/>
</dbReference>
<organism evidence="7 8">
    <name type="scientific">Paramagnetospirillum magneticum (strain ATCC 700264 / AMB-1)</name>
    <name type="common">Magnetospirillum magneticum</name>
    <dbReference type="NCBI Taxonomy" id="342108"/>
    <lineage>
        <taxon>Bacteria</taxon>
        <taxon>Pseudomonadati</taxon>
        <taxon>Pseudomonadota</taxon>
        <taxon>Alphaproteobacteria</taxon>
        <taxon>Rhodospirillales</taxon>
        <taxon>Magnetospirillaceae</taxon>
        <taxon>Paramagnetospirillum</taxon>
    </lineage>
</organism>
<keyword evidence="8" id="KW-1185">Reference proteome</keyword>
<evidence type="ECO:0000256" key="5">
    <source>
        <dbReference type="ARBA" id="ARBA00023136"/>
    </source>
</evidence>
<comment type="subcellular location">
    <subcellularLocation>
        <location evidence="1">Membrane</location>
        <topology evidence="1">Multi-pass membrane protein</topology>
    </subcellularLocation>
</comment>
<gene>
    <name evidence="7" type="ordered locus">amb4305</name>
</gene>
<evidence type="ECO:0000313" key="8">
    <source>
        <dbReference type="Proteomes" id="UP000007058"/>
    </source>
</evidence>
<dbReference type="Proteomes" id="UP000007058">
    <property type="component" value="Chromosome"/>
</dbReference>
<evidence type="ECO:0000256" key="4">
    <source>
        <dbReference type="ARBA" id="ARBA00022989"/>
    </source>
</evidence>
<sequence length="517" mass="54529">MGNVGMVCRGAPGKGGNLMAESKAVTPVEGVSGRTEILGLGVALAALVAIILLPLPAGLHPAGLRMMAIMVFAVIIWMTEAVPYAVSAAVIVSLIALALGLGPALADPTKLMGSSKALGMALSGFSNTAFALVAGAMFISAAMMITGLDKRIALVILSRLGARTGRVLAGVIFTGFALSFLVPSTTARVSCMVPIVMGIIVAFGVDRRSRFAAVLMIATAQADSLWNVGIKTAAAQNMIAVSFIEKQLHYSVSWLEWFVAAAPFSAVMSVILYFLLMKLLPPEVDEIEGGKATIAAKLAELGPMTAGEKKLLTISLILLCFWTTEKVLHDFDTSTTTMVAITLMLVPRIGVMDWKDAQARIGWGTLILFGVGISLGQCLLDTGAASWMAKYIVATFGMENFPAIGIVAVLALFLIVVHLGFASATGLAAAMIPIIIAVLQSIKTPGINIVGMTMIAQYVVSFGFILPVNAPQNMVVYCTETFQSKDFIRTGIPLTIIAYIMILVMSATYWRWLGLTG</sequence>
<dbReference type="KEGG" id="mag:amb4305"/>
<dbReference type="PANTHER" id="PTHR10283">
    <property type="entry name" value="SOLUTE CARRIER FAMILY 13 MEMBER"/>
    <property type="match status" value="1"/>
</dbReference>
<dbReference type="NCBIfam" id="TIGR00785">
    <property type="entry name" value="dass"/>
    <property type="match status" value="1"/>
</dbReference>
<dbReference type="GO" id="GO:0022857">
    <property type="term" value="F:transmembrane transporter activity"/>
    <property type="evidence" value="ECO:0007669"/>
    <property type="project" value="InterPro"/>
</dbReference>
<feature type="transmembrane region" description="Helical" evidence="6">
    <location>
        <begin position="160"/>
        <end position="181"/>
    </location>
</feature>
<feature type="transmembrane region" description="Helical" evidence="6">
    <location>
        <begin position="187"/>
        <end position="205"/>
    </location>
</feature>
<reference evidence="7 8" key="1">
    <citation type="journal article" date="2005" name="DNA Res.">
        <title>Complete genome sequence of the facultative anaerobic magnetotactic bacterium Magnetospirillum sp. strain AMB-1.</title>
        <authorList>
            <person name="Matsunaga T."/>
            <person name="Okamura Y."/>
            <person name="Fukuda Y."/>
            <person name="Wahyudi A.T."/>
            <person name="Murase Y."/>
            <person name="Takeyama H."/>
        </authorList>
    </citation>
    <scope>NUCLEOTIDE SEQUENCE [LARGE SCALE GENOMIC DNA]</scope>
    <source>
        <strain evidence="8">ATCC 700264 / AMB-1</strain>
    </source>
</reference>
<keyword evidence="3 6" id="KW-0812">Transmembrane</keyword>